<sequence>MIDIKLASLTLYFEYTLSIFISDNQCHGKIWEVIRDKLTYTSELSSYL</sequence>
<protein>
    <submittedName>
        <fullName evidence="1">Uncharacterized protein</fullName>
    </submittedName>
</protein>
<evidence type="ECO:0000313" key="2">
    <source>
        <dbReference type="Proteomes" id="UP000320055"/>
    </source>
</evidence>
<dbReference type="Proteomes" id="UP000320055">
    <property type="component" value="Unassembled WGS sequence"/>
</dbReference>
<keyword evidence="2" id="KW-1185">Reference proteome</keyword>
<reference evidence="1 2" key="1">
    <citation type="submission" date="2019-01" db="EMBL/GenBank/DDBJ databases">
        <authorList>
            <person name="Brito A."/>
        </authorList>
    </citation>
    <scope>NUCLEOTIDE SEQUENCE [LARGE SCALE GENOMIC DNA]</scope>
    <source>
        <strain evidence="1">1</strain>
    </source>
</reference>
<name>A0A563VNL3_9CYAN</name>
<gene>
    <name evidence="1" type="ORF">H1P_1780002</name>
</gene>
<dbReference type="EMBL" id="CAACVJ010000088">
    <property type="protein sequence ID" value="VEP13009.1"/>
    <property type="molecule type" value="Genomic_DNA"/>
</dbReference>
<organism evidence="1 2">
    <name type="scientific">Hyella patelloides LEGE 07179</name>
    <dbReference type="NCBI Taxonomy" id="945734"/>
    <lineage>
        <taxon>Bacteria</taxon>
        <taxon>Bacillati</taxon>
        <taxon>Cyanobacteriota</taxon>
        <taxon>Cyanophyceae</taxon>
        <taxon>Pleurocapsales</taxon>
        <taxon>Hyellaceae</taxon>
        <taxon>Hyella</taxon>
    </lineage>
</organism>
<accession>A0A563VNL3</accession>
<dbReference type="AlphaFoldDB" id="A0A563VNL3"/>
<proteinExistence type="predicted"/>
<evidence type="ECO:0000313" key="1">
    <source>
        <dbReference type="EMBL" id="VEP13009.1"/>
    </source>
</evidence>